<feature type="transmembrane region" description="Helical" evidence="1">
    <location>
        <begin position="15"/>
        <end position="32"/>
    </location>
</feature>
<evidence type="ECO:0000313" key="3">
    <source>
        <dbReference type="Proteomes" id="UP000215383"/>
    </source>
</evidence>
<reference evidence="2 3" key="1">
    <citation type="submission" date="2017-06" db="EMBL/GenBank/DDBJ databases">
        <authorList>
            <consortium name="Pathogen Informatics"/>
        </authorList>
    </citation>
    <scope>NUCLEOTIDE SEQUENCE [LARGE SCALE GENOMIC DNA]</scope>
    <source>
        <strain evidence="2 3">NCTC10570</strain>
    </source>
</reference>
<evidence type="ECO:0000313" key="2">
    <source>
        <dbReference type="EMBL" id="SNU97954.1"/>
    </source>
</evidence>
<keyword evidence="1" id="KW-1133">Transmembrane helix</keyword>
<keyword evidence="3" id="KW-1185">Reference proteome</keyword>
<name>A0A239TMB5_9FIRM</name>
<dbReference type="EMBL" id="LT906446">
    <property type="protein sequence ID" value="SNU97954.1"/>
    <property type="molecule type" value="Genomic_DNA"/>
</dbReference>
<keyword evidence="1" id="KW-0472">Membrane</keyword>
<accession>A0A239TMB5</accession>
<proteinExistence type="predicted"/>
<keyword evidence="1" id="KW-0812">Transmembrane</keyword>
<evidence type="ECO:0000256" key="1">
    <source>
        <dbReference type="SAM" id="Phobius"/>
    </source>
</evidence>
<gene>
    <name evidence="2" type="ORF">SAMEA4364220_00845</name>
</gene>
<protein>
    <submittedName>
        <fullName evidence="2">Uncharacterized protein</fullName>
    </submittedName>
</protein>
<dbReference type="AlphaFoldDB" id="A0A239TMB5"/>
<organism evidence="2 3">
    <name type="scientific">Megamonas hypermegale</name>
    <dbReference type="NCBI Taxonomy" id="158847"/>
    <lineage>
        <taxon>Bacteria</taxon>
        <taxon>Bacillati</taxon>
        <taxon>Bacillota</taxon>
        <taxon>Negativicutes</taxon>
        <taxon>Selenomonadales</taxon>
        <taxon>Selenomonadaceae</taxon>
        <taxon>Megamonas</taxon>
    </lineage>
</organism>
<sequence>MHIATFNSTANPKDILLLIAEGIMGFSVNTLLKANHKDTRNKQRIINRLK</sequence>
<dbReference type="Proteomes" id="UP000215383">
    <property type="component" value="Chromosome 1"/>
</dbReference>